<protein>
    <submittedName>
        <fullName evidence="2">Uncharacterized protein</fullName>
    </submittedName>
</protein>
<proteinExistence type="predicted"/>
<name>A0A7S4VKE8_9STRA</name>
<feature type="region of interest" description="Disordered" evidence="1">
    <location>
        <begin position="1"/>
        <end position="126"/>
    </location>
</feature>
<sequence>MANSSCLSKAGSRKPLGSVASVDNMEAASSSMDHRHASSSSILDVVSSSGNKRGHFCTADQYRRGLKGSSSNYHRQQQNDENRQPRNESSILRRSMDKRQPFEKKRGLSYNDYNRHSLNSSQKKKNKLLHHHSLQTINGNHNEENETAKHCHHLQQQCSGLSSSSCSSVVQKTL</sequence>
<evidence type="ECO:0000313" key="2">
    <source>
        <dbReference type="EMBL" id="CAE4634995.1"/>
    </source>
</evidence>
<dbReference type="EMBL" id="HBNS01037819">
    <property type="protein sequence ID" value="CAE4634995.1"/>
    <property type="molecule type" value="Transcribed_RNA"/>
</dbReference>
<evidence type="ECO:0000256" key="1">
    <source>
        <dbReference type="SAM" id="MobiDB-lite"/>
    </source>
</evidence>
<accession>A0A7S4VKE8</accession>
<gene>
    <name evidence="2" type="ORF">DBRI00130_LOCUS29528</name>
</gene>
<feature type="compositionally biased region" description="Low complexity" evidence="1">
    <location>
        <begin position="38"/>
        <end position="49"/>
    </location>
</feature>
<feature type="compositionally biased region" description="Basic and acidic residues" evidence="1">
    <location>
        <begin position="77"/>
        <end position="86"/>
    </location>
</feature>
<organism evidence="2">
    <name type="scientific">Ditylum brightwellii</name>
    <dbReference type="NCBI Taxonomy" id="49249"/>
    <lineage>
        <taxon>Eukaryota</taxon>
        <taxon>Sar</taxon>
        <taxon>Stramenopiles</taxon>
        <taxon>Ochrophyta</taxon>
        <taxon>Bacillariophyta</taxon>
        <taxon>Mediophyceae</taxon>
        <taxon>Lithodesmiophycidae</taxon>
        <taxon>Lithodesmiales</taxon>
        <taxon>Lithodesmiaceae</taxon>
        <taxon>Ditylum</taxon>
    </lineage>
</organism>
<dbReference type="AlphaFoldDB" id="A0A7S4VKE8"/>
<feature type="compositionally biased region" description="Basic and acidic residues" evidence="1">
    <location>
        <begin position="94"/>
        <end position="106"/>
    </location>
</feature>
<reference evidence="2" key="1">
    <citation type="submission" date="2021-01" db="EMBL/GenBank/DDBJ databases">
        <authorList>
            <person name="Corre E."/>
            <person name="Pelletier E."/>
            <person name="Niang G."/>
            <person name="Scheremetjew M."/>
            <person name="Finn R."/>
            <person name="Kale V."/>
            <person name="Holt S."/>
            <person name="Cochrane G."/>
            <person name="Meng A."/>
            <person name="Brown T."/>
            <person name="Cohen L."/>
        </authorList>
    </citation>
    <scope>NUCLEOTIDE SEQUENCE</scope>
    <source>
        <strain evidence="2">GSO104</strain>
    </source>
</reference>